<protein>
    <submittedName>
        <fullName evidence="1">Uncharacterized protein</fullName>
    </submittedName>
</protein>
<sequence length="500" mass="59753">MNTKKQAMQDLFSGFVQKFGDSAVNRSTISKEIKELIRSKSKITVKDLDVLEKSIHSKLTNVFKPKDLSMSPISKGPKLESLNELSKTPKHIKISPIKEPEKLNSSGDHLTYKHTLDIQRENMSNSGFFTTQNRNNHSVRLEGKSNFRLKHKYDEWGKIVRHESVKYHKELLYLKEKNKLSKLDYYKQLHNQVTQSKMKLLTLKKEQETDKVFNMKITAEHEESFNEVKKNKEIRLKQQQKDLGEFLDKKAIERQRYYENKKALKEEIQHDYTTYLTEEYKKRHNKDRVRKKIASENINIASNGKKIKEVEKSKIIRQEYEHLGKNAKVLDDSEKDYRDRMLRNVQKAHDLERLEKLIVVKPKTLKDYEDEANIKESFMLSTIKETEKIDTIKQKEKNESSKKLIFKTLELQVKEREEQKIKDDQWRKDQGIIWKMEDEIAHMQDSERKRDHKLRQMELKEFYDMQVQAKVYKSLADLQMTPDERKYHKKLYLELLENNN</sequence>
<evidence type="ECO:0000313" key="1">
    <source>
        <dbReference type="EMBL" id="OMJ83649.1"/>
    </source>
</evidence>
<dbReference type="Proteomes" id="UP000187209">
    <property type="component" value="Unassembled WGS sequence"/>
</dbReference>
<gene>
    <name evidence="1" type="ORF">SteCoe_15376</name>
</gene>
<proteinExistence type="predicted"/>
<keyword evidence="2" id="KW-1185">Reference proteome</keyword>
<comment type="caution">
    <text evidence="1">The sequence shown here is derived from an EMBL/GenBank/DDBJ whole genome shotgun (WGS) entry which is preliminary data.</text>
</comment>
<dbReference type="OrthoDB" id="327586at2759"/>
<name>A0A1R2C3V5_9CILI</name>
<dbReference type="EMBL" id="MPUH01000296">
    <property type="protein sequence ID" value="OMJ83649.1"/>
    <property type="molecule type" value="Genomic_DNA"/>
</dbReference>
<organism evidence="1 2">
    <name type="scientific">Stentor coeruleus</name>
    <dbReference type="NCBI Taxonomy" id="5963"/>
    <lineage>
        <taxon>Eukaryota</taxon>
        <taxon>Sar</taxon>
        <taxon>Alveolata</taxon>
        <taxon>Ciliophora</taxon>
        <taxon>Postciliodesmatophora</taxon>
        <taxon>Heterotrichea</taxon>
        <taxon>Heterotrichida</taxon>
        <taxon>Stentoridae</taxon>
        <taxon>Stentor</taxon>
    </lineage>
</organism>
<accession>A0A1R2C3V5</accession>
<evidence type="ECO:0000313" key="2">
    <source>
        <dbReference type="Proteomes" id="UP000187209"/>
    </source>
</evidence>
<dbReference type="AlphaFoldDB" id="A0A1R2C3V5"/>
<reference evidence="1 2" key="1">
    <citation type="submission" date="2016-11" db="EMBL/GenBank/DDBJ databases">
        <title>The macronuclear genome of Stentor coeruleus: a giant cell with tiny introns.</title>
        <authorList>
            <person name="Slabodnick M."/>
            <person name="Ruby J.G."/>
            <person name="Reiff S.B."/>
            <person name="Swart E.C."/>
            <person name="Gosai S."/>
            <person name="Prabakaran S."/>
            <person name="Witkowska E."/>
            <person name="Larue G.E."/>
            <person name="Fisher S."/>
            <person name="Freeman R.M."/>
            <person name="Gunawardena J."/>
            <person name="Chu W."/>
            <person name="Stover N.A."/>
            <person name="Gregory B.D."/>
            <person name="Nowacki M."/>
            <person name="Derisi J."/>
            <person name="Roy S.W."/>
            <person name="Marshall W.F."/>
            <person name="Sood P."/>
        </authorList>
    </citation>
    <scope>NUCLEOTIDE SEQUENCE [LARGE SCALE GENOMIC DNA]</scope>
    <source>
        <strain evidence="1">WM001</strain>
    </source>
</reference>